<dbReference type="GO" id="GO:0005388">
    <property type="term" value="F:P-type calcium transporter activity"/>
    <property type="evidence" value="ECO:0007669"/>
    <property type="project" value="UniProtKB-EC"/>
</dbReference>
<evidence type="ECO:0000256" key="9">
    <source>
        <dbReference type="ARBA" id="ARBA00022840"/>
    </source>
</evidence>
<dbReference type="GO" id="GO:0046872">
    <property type="term" value="F:metal ion binding"/>
    <property type="evidence" value="ECO:0007669"/>
    <property type="project" value="UniProtKB-KW"/>
</dbReference>
<keyword evidence="4" id="KW-0109">Calcium transport</keyword>
<dbReference type="Gene3D" id="3.30.420.10">
    <property type="entry name" value="Ribonuclease H-like superfamily/Ribonuclease H"/>
    <property type="match status" value="1"/>
</dbReference>
<dbReference type="InterPro" id="IPR001757">
    <property type="entry name" value="P_typ_ATPase"/>
</dbReference>
<dbReference type="Pfam" id="PF00690">
    <property type="entry name" value="Cation_ATPase_N"/>
    <property type="match status" value="1"/>
</dbReference>
<dbReference type="Gene3D" id="2.70.150.10">
    <property type="entry name" value="Calcium-transporting ATPase, cytoplasmic transduction domain A"/>
    <property type="match status" value="1"/>
</dbReference>
<proteinExistence type="predicted"/>
<evidence type="ECO:0000256" key="8">
    <source>
        <dbReference type="ARBA" id="ARBA00022837"/>
    </source>
</evidence>
<keyword evidence="19" id="KW-1185">Reference proteome</keyword>
<evidence type="ECO:0000256" key="13">
    <source>
        <dbReference type="ARBA" id="ARBA00023065"/>
    </source>
</evidence>
<dbReference type="SMART" id="SM00831">
    <property type="entry name" value="Cation_ATPase_N"/>
    <property type="match status" value="1"/>
</dbReference>
<evidence type="ECO:0000256" key="1">
    <source>
        <dbReference type="ARBA" id="ARBA00004127"/>
    </source>
</evidence>
<keyword evidence="5 16" id="KW-0812">Transmembrane</keyword>
<feature type="domain" description="Cation-transporting P-type ATPase N-terminal" evidence="17">
    <location>
        <begin position="307"/>
        <end position="383"/>
    </location>
</feature>
<evidence type="ECO:0000256" key="3">
    <source>
        <dbReference type="ARBA" id="ARBA00022448"/>
    </source>
</evidence>
<keyword evidence="9" id="KW-0067">ATP-binding</keyword>
<evidence type="ECO:0000313" key="19">
    <source>
        <dbReference type="Proteomes" id="UP000887159"/>
    </source>
</evidence>
<accession>A0A8X6S7Y6</accession>
<evidence type="ECO:0000256" key="2">
    <source>
        <dbReference type="ARBA" id="ARBA00012790"/>
    </source>
</evidence>
<feature type="transmembrane region" description="Helical" evidence="16">
    <location>
        <begin position="404"/>
        <end position="423"/>
    </location>
</feature>
<evidence type="ECO:0000256" key="6">
    <source>
        <dbReference type="ARBA" id="ARBA00022723"/>
    </source>
</evidence>
<keyword evidence="10" id="KW-0460">Magnesium</keyword>
<dbReference type="InterPro" id="IPR036397">
    <property type="entry name" value="RNaseH_sf"/>
</dbReference>
<dbReference type="GO" id="GO:0003676">
    <property type="term" value="F:nucleic acid binding"/>
    <property type="evidence" value="ECO:0007669"/>
    <property type="project" value="InterPro"/>
</dbReference>
<evidence type="ECO:0000259" key="17">
    <source>
        <dbReference type="SMART" id="SM00831"/>
    </source>
</evidence>
<keyword evidence="7" id="KW-0547">Nucleotide-binding</keyword>
<keyword evidence="6" id="KW-0479">Metal-binding</keyword>
<dbReference type="InterPro" id="IPR023298">
    <property type="entry name" value="ATPase_P-typ_TM_dom_sf"/>
</dbReference>
<comment type="subcellular location">
    <subcellularLocation>
        <location evidence="1">Endomembrane system</location>
        <topology evidence="1">Multi-pass membrane protein</topology>
    </subcellularLocation>
</comment>
<evidence type="ECO:0000256" key="12">
    <source>
        <dbReference type="ARBA" id="ARBA00022989"/>
    </source>
</evidence>
<dbReference type="Proteomes" id="UP000887159">
    <property type="component" value="Unassembled WGS sequence"/>
</dbReference>
<evidence type="ECO:0000256" key="7">
    <source>
        <dbReference type="ARBA" id="ARBA00022741"/>
    </source>
</evidence>
<dbReference type="GO" id="GO:0005524">
    <property type="term" value="F:ATP binding"/>
    <property type="evidence" value="ECO:0007669"/>
    <property type="project" value="UniProtKB-KW"/>
</dbReference>
<dbReference type="InterPro" id="IPR059000">
    <property type="entry name" value="ATPase_P-type_domA"/>
</dbReference>
<dbReference type="InterPro" id="IPR008250">
    <property type="entry name" value="ATPase_P-typ_transduc_dom_A_sf"/>
</dbReference>
<name>A0A8X6S7Y6_TRICX</name>
<evidence type="ECO:0000313" key="18">
    <source>
        <dbReference type="EMBL" id="GFY04512.1"/>
    </source>
</evidence>
<dbReference type="FunFam" id="1.20.1110.10:FF:000002">
    <property type="entry name" value="Calcium-transporting ATPase"/>
    <property type="match status" value="1"/>
</dbReference>
<dbReference type="InterPro" id="IPR004014">
    <property type="entry name" value="ATPase_P-typ_cation-transptr_N"/>
</dbReference>
<evidence type="ECO:0000256" key="14">
    <source>
        <dbReference type="ARBA" id="ARBA00023136"/>
    </source>
</evidence>
<evidence type="ECO:0000256" key="15">
    <source>
        <dbReference type="SAM" id="MobiDB-lite"/>
    </source>
</evidence>
<evidence type="ECO:0000256" key="11">
    <source>
        <dbReference type="ARBA" id="ARBA00022967"/>
    </source>
</evidence>
<evidence type="ECO:0000256" key="5">
    <source>
        <dbReference type="ARBA" id="ARBA00022692"/>
    </source>
</evidence>
<dbReference type="SUPFAM" id="SSF81653">
    <property type="entry name" value="Calcium ATPase, transduction domain A"/>
    <property type="match status" value="1"/>
</dbReference>
<keyword evidence="11" id="KW-1278">Translocase</keyword>
<keyword evidence="14 16" id="KW-0472">Membrane</keyword>
<dbReference type="SUPFAM" id="SSF81665">
    <property type="entry name" value="Calcium ATPase, transmembrane domain M"/>
    <property type="match status" value="1"/>
</dbReference>
<dbReference type="PANTHER" id="PTHR24093:SF369">
    <property type="entry name" value="CALCIUM-TRANSPORTING ATPASE"/>
    <property type="match status" value="1"/>
</dbReference>
<feature type="compositionally biased region" description="Polar residues" evidence="15">
    <location>
        <begin position="530"/>
        <end position="539"/>
    </location>
</feature>
<dbReference type="Gene3D" id="1.20.1110.10">
    <property type="entry name" value="Calcium-transporting ATPase, transmembrane domain"/>
    <property type="match status" value="1"/>
</dbReference>
<comment type="caution">
    <text evidence="18">The sequence shown here is derived from an EMBL/GenBank/DDBJ whole genome shotgun (WGS) entry which is preliminary data.</text>
</comment>
<dbReference type="GO" id="GO:0005886">
    <property type="term" value="C:plasma membrane"/>
    <property type="evidence" value="ECO:0007669"/>
    <property type="project" value="TreeGrafter"/>
</dbReference>
<reference evidence="18" key="1">
    <citation type="submission" date="2020-08" db="EMBL/GenBank/DDBJ databases">
        <title>Multicomponent nature underlies the extraordinary mechanical properties of spider dragline silk.</title>
        <authorList>
            <person name="Kono N."/>
            <person name="Nakamura H."/>
            <person name="Mori M."/>
            <person name="Yoshida Y."/>
            <person name="Ohtoshi R."/>
            <person name="Malay A.D."/>
            <person name="Moran D.A.P."/>
            <person name="Tomita M."/>
            <person name="Numata K."/>
            <person name="Arakawa K."/>
        </authorList>
    </citation>
    <scope>NUCLEOTIDE SEQUENCE</scope>
</reference>
<dbReference type="GO" id="GO:0012505">
    <property type="term" value="C:endomembrane system"/>
    <property type="evidence" value="ECO:0007669"/>
    <property type="project" value="UniProtKB-SubCell"/>
</dbReference>
<keyword evidence="8" id="KW-0106">Calcium</keyword>
<gene>
    <name evidence="18" type="primary">atp2b2</name>
    <name evidence="18" type="ORF">TNCV_4415981</name>
</gene>
<dbReference type="PANTHER" id="PTHR24093">
    <property type="entry name" value="CATION TRANSPORTING ATPASE"/>
    <property type="match status" value="1"/>
</dbReference>
<keyword evidence="3" id="KW-0813">Transport</keyword>
<dbReference type="Pfam" id="PF00122">
    <property type="entry name" value="E1-E2_ATPase"/>
    <property type="match status" value="1"/>
</dbReference>
<dbReference type="NCBIfam" id="TIGR01494">
    <property type="entry name" value="ATPase_P-type"/>
    <property type="match status" value="1"/>
</dbReference>
<protein>
    <recommendedName>
        <fullName evidence="2">P-type Ca(2+) transporter</fullName>
        <ecNumber evidence="2">7.2.2.10</ecNumber>
    </recommendedName>
</protein>
<dbReference type="AlphaFoldDB" id="A0A8X6S7Y6"/>
<keyword evidence="12 16" id="KW-1133">Transmembrane helix</keyword>
<dbReference type="EMBL" id="BMAU01021244">
    <property type="protein sequence ID" value="GFY04512.1"/>
    <property type="molecule type" value="Genomic_DNA"/>
</dbReference>
<keyword evidence="13" id="KW-0406">Ion transport</keyword>
<sequence>MVTEEAMLSTPTPSSSAQCNRLVFLSTLRDAVDTLYALLVFLLLKWLHSEELGRRVFLDLNYSYSEKSVFLISRSKNGFIFQEEISKLSKSGIDIFQLCSSPWENISGSIIELWLQQDGATCPTARATIDLIDTFGDHLISRFGPVNSPPRSCDLTPLDYFLWGYVKSLVYADKPQTLDHLEDNIRRVIADIRPQMLEKVIENWTSRLDYIRASRGSPMPEIIFKITTKNGFYGNRLRCGKRQVSYWNVLIKVISHFQTTGPTIMKFVTSSAAMDTVEGRPARYGVSLKELRELMEYRGRDAVHKIRDEYGGAQELCKKLYTSPTDGLSGSAADLEHRQKTFGGNIIPPKPPKTFLELVWEALQDITLIILEVAALVSLGLAFYKPPADLELGGHDDSEADAGWIEGVAILVSVIIVVLVTAFNDYTKERQFRGLQNRIEHEHKFSVIRGGEVSQIPVGDIVVGDICQVKYGDLLPADGLIIQSNDLKVDESSLTGESDHVKKGDSIDPVLLSVYHDGPLKHDTPLPSEVSAQGSLPAG</sequence>
<dbReference type="GO" id="GO:0051480">
    <property type="term" value="P:regulation of cytosolic calcium ion concentration"/>
    <property type="evidence" value="ECO:0007669"/>
    <property type="project" value="TreeGrafter"/>
</dbReference>
<feature type="region of interest" description="Disordered" evidence="15">
    <location>
        <begin position="520"/>
        <end position="539"/>
    </location>
</feature>
<evidence type="ECO:0000256" key="10">
    <source>
        <dbReference type="ARBA" id="ARBA00022842"/>
    </source>
</evidence>
<evidence type="ECO:0000256" key="4">
    <source>
        <dbReference type="ARBA" id="ARBA00022568"/>
    </source>
</evidence>
<dbReference type="EC" id="7.2.2.10" evidence="2"/>
<evidence type="ECO:0000256" key="16">
    <source>
        <dbReference type="SAM" id="Phobius"/>
    </source>
</evidence>
<dbReference type="GO" id="GO:0016887">
    <property type="term" value="F:ATP hydrolysis activity"/>
    <property type="evidence" value="ECO:0007669"/>
    <property type="project" value="InterPro"/>
</dbReference>
<organism evidence="18 19">
    <name type="scientific">Trichonephila clavipes</name>
    <name type="common">Golden silk orbweaver</name>
    <name type="synonym">Nephila clavipes</name>
    <dbReference type="NCBI Taxonomy" id="2585209"/>
    <lineage>
        <taxon>Eukaryota</taxon>
        <taxon>Metazoa</taxon>
        <taxon>Ecdysozoa</taxon>
        <taxon>Arthropoda</taxon>
        <taxon>Chelicerata</taxon>
        <taxon>Arachnida</taxon>
        <taxon>Araneae</taxon>
        <taxon>Araneomorphae</taxon>
        <taxon>Entelegynae</taxon>
        <taxon>Araneoidea</taxon>
        <taxon>Nephilidae</taxon>
        <taxon>Trichonephila</taxon>
    </lineage>
</organism>